<dbReference type="Proteomes" id="UP001597452">
    <property type="component" value="Unassembled WGS sequence"/>
</dbReference>
<dbReference type="RefSeq" id="WP_377326716.1">
    <property type="nucleotide sequence ID" value="NZ_JBHUMZ010000004.1"/>
</dbReference>
<dbReference type="PANTHER" id="PTHR44591:SF3">
    <property type="entry name" value="RESPONSE REGULATORY DOMAIN-CONTAINING PROTEIN"/>
    <property type="match status" value="1"/>
</dbReference>
<dbReference type="PANTHER" id="PTHR44591">
    <property type="entry name" value="STRESS RESPONSE REGULATOR PROTEIN 1"/>
    <property type="match status" value="1"/>
</dbReference>
<gene>
    <name evidence="4" type="ORF">ACFSW4_00350</name>
</gene>
<proteinExistence type="predicted"/>
<organism evidence="4 5">
    <name type="scientific">Piscibacillus salipiscarius</name>
    <dbReference type="NCBI Taxonomy" id="299480"/>
    <lineage>
        <taxon>Bacteria</taxon>
        <taxon>Bacillati</taxon>
        <taxon>Bacillota</taxon>
        <taxon>Bacilli</taxon>
        <taxon>Bacillales</taxon>
        <taxon>Bacillaceae</taxon>
        <taxon>Piscibacillus</taxon>
    </lineage>
</organism>
<keyword evidence="5" id="KW-1185">Reference proteome</keyword>
<dbReference type="EMBL" id="JBHUMZ010000004">
    <property type="protein sequence ID" value="MFD2637334.1"/>
    <property type="molecule type" value="Genomic_DNA"/>
</dbReference>
<name>A0ABW5Q692_9BACI</name>
<dbReference type="Pfam" id="PF00072">
    <property type="entry name" value="Response_reg"/>
    <property type="match status" value="1"/>
</dbReference>
<dbReference type="Gene3D" id="3.40.50.2300">
    <property type="match status" value="1"/>
</dbReference>
<evidence type="ECO:0000256" key="2">
    <source>
        <dbReference type="PROSITE-ProRule" id="PRU00169"/>
    </source>
</evidence>
<dbReference type="SMART" id="SM00448">
    <property type="entry name" value="REC"/>
    <property type="match status" value="1"/>
</dbReference>
<evidence type="ECO:0000313" key="5">
    <source>
        <dbReference type="Proteomes" id="UP001597452"/>
    </source>
</evidence>
<protein>
    <submittedName>
        <fullName evidence="4">Response regulator</fullName>
    </submittedName>
</protein>
<evidence type="ECO:0000256" key="1">
    <source>
        <dbReference type="ARBA" id="ARBA00022553"/>
    </source>
</evidence>
<feature type="domain" description="Response regulatory" evidence="3">
    <location>
        <begin position="5"/>
        <end position="119"/>
    </location>
</feature>
<comment type="caution">
    <text evidence="4">The sequence shown here is derived from an EMBL/GenBank/DDBJ whole genome shotgun (WGS) entry which is preliminary data.</text>
</comment>
<dbReference type="InterPro" id="IPR011006">
    <property type="entry name" value="CheY-like_superfamily"/>
</dbReference>
<sequence>MIKGEVFVVDDEPGVRLLLSEVIRRENYNVTTYERSDRAFTEALTKLPQIIFLDYLMEPWRGDEVIRRLNEESADIPVVLMSGMAEQELRDHLGDAEVFDVIEKPFSVEQIHQILEGLNVKI</sequence>
<reference evidence="5" key="1">
    <citation type="journal article" date="2019" name="Int. J. Syst. Evol. Microbiol.">
        <title>The Global Catalogue of Microorganisms (GCM) 10K type strain sequencing project: providing services to taxonomists for standard genome sequencing and annotation.</title>
        <authorList>
            <consortium name="The Broad Institute Genomics Platform"/>
            <consortium name="The Broad Institute Genome Sequencing Center for Infectious Disease"/>
            <person name="Wu L."/>
            <person name="Ma J."/>
        </authorList>
    </citation>
    <scope>NUCLEOTIDE SEQUENCE [LARGE SCALE GENOMIC DNA]</scope>
    <source>
        <strain evidence="5">TISTR 1571</strain>
    </source>
</reference>
<feature type="modified residue" description="4-aspartylphosphate" evidence="2">
    <location>
        <position position="54"/>
    </location>
</feature>
<dbReference type="InterPro" id="IPR050595">
    <property type="entry name" value="Bact_response_regulator"/>
</dbReference>
<evidence type="ECO:0000313" key="4">
    <source>
        <dbReference type="EMBL" id="MFD2637334.1"/>
    </source>
</evidence>
<accession>A0ABW5Q692</accession>
<evidence type="ECO:0000259" key="3">
    <source>
        <dbReference type="PROSITE" id="PS50110"/>
    </source>
</evidence>
<dbReference type="InterPro" id="IPR001789">
    <property type="entry name" value="Sig_transdc_resp-reg_receiver"/>
</dbReference>
<dbReference type="PROSITE" id="PS50110">
    <property type="entry name" value="RESPONSE_REGULATORY"/>
    <property type="match status" value="1"/>
</dbReference>
<dbReference type="SUPFAM" id="SSF52172">
    <property type="entry name" value="CheY-like"/>
    <property type="match status" value="1"/>
</dbReference>
<keyword evidence="1 2" id="KW-0597">Phosphoprotein</keyword>